<accession>J3A9F3</accession>
<sequence length="76" mass="7817">MGKKSAEYVGNPRSDLRASFLLPSVPVAGAGAVGVVSTIALVPADRLLPGADGMACDDELDLHGKNRKIDAANLDQ</sequence>
<evidence type="ECO:0000313" key="2">
    <source>
        <dbReference type="EMBL" id="EJN84178.1"/>
    </source>
</evidence>
<name>J3A9F3_ACTNH</name>
<dbReference type="Proteomes" id="UP000007814">
    <property type="component" value="Unassembled WGS sequence"/>
</dbReference>
<protein>
    <submittedName>
        <fullName evidence="2">Uncharacterized protein</fullName>
    </submittedName>
</protein>
<dbReference type="RefSeq" id="WP_004564663.1">
    <property type="nucleotide sequence ID" value="NZ_ALJK01000163.1"/>
</dbReference>
<gene>
    <name evidence="2" type="ORF">HMPREF1129_2571</name>
</gene>
<keyword evidence="1" id="KW-1133">Transmembrane helix</keyword>
<keyword evidence="1" id="KW-0812">Transmembrane</keyword>
<comment type="caution">
    <text evidence="2">The sequence shown here is derived from an EMBL/GenBank/DDBJ whole genome shotgun (WGS) entry which is preliminary data.</text>
</comment>
<evidence type="ECO:0000256" key="1">
    <source>
        <dbReference type="SAM" id="Phobius"/>
    </source>
</evidence>
<evidence type="ECO:0000313" key="3">
    <source>
        <dbReference type="Proteomes" id="UP000007814"/>
    </source>
</evidence>
<proteinExistence type="predicted"/>
<organism evidence="2 3">
    <name type="scientific">Actinomyces naeslundii (strain ATCC 12104 / DSM 43013 / CCUG 2238 / JCM 8349 / NCTC 10301 / Howell 279)</name>
    <dbReference type="NCBI Taxonomy" id="1115803"/>
    <lineage>
        <taxon>Bacteria</taxon>
        <taxon>Bacillati</taxon>
        <taxon>Actinomycetota</taxon>
        <taxon>Actinomycetes</taxon>
        <taxon>Actinomycetales</taxon>
        <taxon>Actinomycetaceae</taxon>
        <taxon>Actinomyces</taxon>
    </lineage>
</organism>
<feature type="transmembrane region" description="Helical" evidence="1">
    <location>
        <begin position="20"/>
        <end position="42"/>
    </location>
</feature>
<dbReference type="GeneID" id="69122940"/>
<keyword evidence="1" id="KW-0472">Membrane</keyword>
<dbReference type="EMBL" id="ALJK01000163">
    <property type="protein sequence ID" value="EJN84178.1"/>
    <property type="molecule type" value="Genomic_DNA"/>
</dbReference>
<reference evidence="2 3" key="1">
    <citation type="submission" date="2012-07" db="EMBL/GenBank/DDBJ databases">
        <authorList>
            <person name="Durkin A.S."/>
            <person name="McCorrison J."/>
            <person name="Torralba M."/>
            <person name="Gillis M."/>
            <person name="Methe B."/>
            <person name="Sutton G."/>
            <person name="Nelson K.E."/>
        </authorList>
    </citation>
    <scope>NUCLEOTIDE SEQUENCE [LARGE SCALE GENOMIC DNA]</scope>
    <source>
        <strain evidence="3">ATCC 12104 / DSM 43013 / CCUG 2238 / JCM 8349 / NCTC 10301 / Howell 279</strain>
    </source>
</reference>
<dbReference type="AlphaFoldDB" id="J3A9F3"/>